<evidence type="ECO:0000259" key="3">
    <source>
        <dbReference type="Pfam" id="PF00849"/>
    </source>
</evidence>
<feature type="active site" evidence="1">
    <location>
        <position position="307"/>
    </location>
</feature>
<gene>
    <name evidence="4" type="primary">Rpusd2</name>
    <name evidence="4" type="ORF">g.14022</name>
</gene>
<dbReference type="InterPro" id="IPR006145">
    <property type="entry name" value="PsdUridine_synth_RsuA/RluA"/>
</dbReference>
<dbReference type="InterPro" id="IPR050188">
    <property type="entry name" value="RluA_PseudoU_synthase"/>
</dbReference>
<accession>A0A6G1SLN8</accession>
<organism evidence="4">
    <name type="scientific">Aceria tosichella</name>
    <name type="common">wheat curl mite</name>
    <dbReference type="NCBI Taxonomy" id="561515"/>
    <lineage>
        <taxon>Eukaryota</taxon>
        <taxon>Metazoa</taxon>
        <taxon>Ecdysozoa</taxon>
        <taxon>Arthropoda</taxon>
        <taxon>Chelicerata</taxon>
        <taxon>Arachnida</taxon>
        <taxon>Acari</taxon>
        <taxon>Acariformes</taxon>
        <taxon>Trombidiformes</taxon>
        <taxon>Prostigmata</taxon>
        <taxon>Eupodina</taxon>
        <taxon>Eriophyoidea</taxon>
        <taxon>Eriophyidae</taxon>
        <taxon>Eriophyinae</taxon>
        <taxon>Aceriini</taxon>
        <taxon>Aceria</taxon>
    </lineage>
</organism>
<protein>
    <submittedName>
        <fullName evidence="4">RNA pseudouridylate synthase domain-containing protein 2</fullName>
    </submittedName>
</protein>
<feature type="region of interest" description="Disordered" evidence="2">
    <location>
        <begin position="47"/>
        <end position="87"/>
    </location>
</feature>
<proteinExistence type="predicted"/>
<evidence type="ECO:0000256" key="1">
    <source>
        <dbReference type="PIRSR" id="PIRSR606225-1"/>
    </source>
</evidence>
<dbReference type="PROSITE" id="PS01129">
    <property type="entry name" value="PSI_RLU"/>
    <property type="match status" value="1"/>
</dbReference>
<feature type="domain" description="Pseudouridine synthase RsuA/RluA-like" evidence="3">
    <location>
        <begin position="265"/>
        <end position="416"/>
    </location>
</feature>
<dbReference type="SUPFAM" id="SSF55120">
    <property type="entry name" value="Pseudouridine synthase"/>
    <property type="match status" value="1"/>
</dbReference>
<dbReference type="InterPro" id="IPR020103">
    <property type="entry name" value="PsdUridine_synth_cat_dom_sf"/>
</dbReference>
<dbReference type="GO" id="GO:0000455">
    <property type="term" value="P:enzyme-directed rRNA pseudouridine synthesis"/>
    <property type="evidence" value="ECO:0007669"/>
    <property type="project" value="TreeGrafter"/>
</dbReference>
<dbReference type="CDD" id="cd02557">
    <property type="entry name" value="PseudoU_synth_ScRIB2"/>
    <property type="match status" value="1"/>
</dbReference>
<dbReference type="PANTHER" id="PTHR21600">
    <property type="entry name" value="MITOCHONDRIAL RNA PSEUDOURIDINE SYNTHASE"/>
    <property type="match status" value="1"/>
</dbReference>
<dbReference type="NCBIfam" id="TIGR00005">
    <property type="entry name" value="rluA_subfam"/>
    <property type="match status" value="1"/>
</dbReference>
<dbReference type="GO" id="GO:0009982">
    <property type="term" value="F:pseudouridine synthase activity"/>
    <property type="evidence" value="ECO:0007669"/>
    <property type="project" value="InterPro"/>
</dbReference>
<dbReference type="Gene3D" id="3.30.2350.10">
    <property type="entry name" value="Pseudouridine synthase"/>
    <property type="match status" value="1"/>
</dbReference>
<dbReference type="GO" id="GO:0003723">
    <property type="term" value="F:RNA binding"/>
    <property type="evidence" value="ECO:0007669"/>
    <property type="project" value="InterPro"/>
</dbReference>
<dbReference type="PANTHER" id="PTHR21600:SF40">
    <property type="entry name" value="PSEUDOURIDYLATE SYNTHASE RPUSD2"/>
    <property type="match status" value="1"/>
</dbReference>
<feature type="compositionally biased region" description="Basic and acidic residues" evidence="2">
    <location>
        <begin position="47"/>
        <end position="77"/>
    </location>
</feature>
<name>A0A6G1SLN8_9ACAR</name>
<dbReference type="AlphaFoldDB" id="A0A6G1SLN8"/>
<dbReference type="InterPro" id="IPR006224">
    <property type="entry name" value="PsdUridine_synth_RluA-like_CS"/>
</dbReference>
<dbReference type="InterPro" id="IPR006225">
    <property type="entry name" value="PsdUridine_synth_RluC/D"/>
</dbReference>
<dbReference type="Pfam" id="PF00849">
    <property type="entry name" value="PseudoU_synth_2"/>
    <property type="match status" value="1"/>
</dbReference>
<sequence>MLKLIYWSNKISSVFRYPLLSNWLANKSAKLSNHKPVPGMDQTVSVKREHVESVKGEQDESVKGKHVESAKREHDESTIDDTEREQGKRSKCIKVDIDPVKEPDLYHAKDRLIPKHLYDKLSESDIELLRNVNTSCLDLDRIKAAIQLRLKYRLSMRLPEDMNDSTYYIENGLRKVYPYPYLYQTYTKRRWIGRKLKDVLKEEFRDISDEQLKMRFDYNRILINGNPVGYDYILRDNNFISNRNHRHELPVLATPIKKIFEDKDTLVIDKPPSVPIHPCGRFRHNSVVSILSKEYNYNSLKVVHRLDRLVSGVLIMARNLTRAHTLEDMIRQREVLKEYVCRVAGEFPLGDPANDGFITVDQPLEHVWGKIGLSVITPNGKQSVTKFKRLNYNGKTSCVLCQPLTGRMHQIRVHLQYLGHPIVNDGLYNSDAFGPERGKGARYGKTLKQLSDDVVARHRATSWLISDGDMVGPDEIIEQGVKVEPDAEENNYKTDFLSEEEREETTIAIKHFFTEESWKDLEQKWRYDPNKFTNDPTCRDCVDKFHDPPLRKLFLYLHAFRYSGTGWSYQSEMPVWARDTWTF</sequence>
<reference evidence="4" key="1">
    <citation type="submission" date="2018-10" db="EMBL/GenBank/DDBJ databases">
        <title>Transcriptome assembly of Aceria tosichella (Wheat curl mite) Type 2.</title>
        <authorList>
            <person name="Scully E.D."/>
            <person name="Geib S.M."/>
            <person name="Palmer N.A."/>
            <person name="Gupta A.K."/>
            <person name="Sarath G."/>
            <person name="Tatineni S."/>
        </authorList>
    </citation>
    <scope>NUCLEOTIDE SEQUENCE</scope>
    <source>
        <strain evidence="4">LincolnNE</strain>
    </source>
</reference>
<evidence type="ECO:0000256" key="2">
    <source>
        <dbReference type="SAM" id="MobiDB-lite"/>
    </source>
</evidence>
<dbReference type="EMBL" id="GGYP01006111">
    <property type="protein sequence ID" value="MDE50882.1"/>
    <property type="molecule type" value="Transcribed_RNA"/>
</dbReference>
<evidence type="ECO:0000313" key="4">
    <source>
        <dbReference type="EMBL" id="MDE50882.1"/>
    </source>
</evidence>